<dbReference type="InterPro" id="IPR002750">
    <property type="entry name" value="CobE/GbiG_C"/>
</dbReference>
<dbReference type="Proteomes" id="UP001223743">
    <property type="component" value="Unassembled WGS sequence"/>
</dbReference>
<evidence type="ECO:0000259" key="1">
    <source>
        <dbReference type="Pfam" id="PF01890"/>
    </source>
</evidence>
<dbReference type="InterPro" id="IPR036518">
    <property type="entry name" value="CobE/GbiG_C_sf"/>
</dbReference>
<keyword evidence="3" id="KW-1185">Reference proteome</keyword>
<evidence type="ECO:0000313" key="2">
    <source>
        <dbReference type="EMBL" id="MDQ0515840.1"/>
    </source>
</evidence>
<dbReference type="InterPro" id="IPR052553">
    <property type="entry name" value="CbiG_hydrolase"/>
</dbReference>
<dbReference type="RefSeq" id="WP_266280396.1">
    <property type="nucleotide sequence ID" value="NZ_JAPKNF010000001.1"/>
</dbReference>
<sequence length="130" mass="12492">MIVAGIGCRRGADRADVLAAIGEALAAASLTADEIDLVATAAEKGGEAGIAAAAAELGRPLVLVPPDRLQAAGECAVTRSERVVALFAVPSLAEAAALAAAGAGSRLIAPRRVFGGATCALATDGAGGSS</sequence>
<reference evidence="2 3" key="1">
    <citation type="submission" date="2023-07" db="EMBL/GenBank/DDBJ databases">
        <title>Genomic Encyclopedia of Type Strains, Phase IV (KMG-IV): sequencing the most valuable type-strain genomes for metagenomic binning, comparative biology and taxonomic classification.</title>
        <authorList>
            <person name="Goeker M."/>
        </authorList>
    </citation>
    <scope>NUCLEOTIDE SEQUENCE [LARGE SCALE GENOMIC DNA]</scope>
    <source>
        <strain evidence="2 3">B1-1</strain>
    </source>
</reference>
<proteinExistence type="predicted"/>
<name>A0ABU0M4G3_9HYPH</name>
<dbReference type="Pfam" id="PF01890">
    <property type="entry name" value="CbiG_C"/>
    <property type="match status" value="1"/>
</dbReference>
<keyword evidence="2" id="KW-0378">Hydrolase</keyword>
<dbReference type="EMBL" id="JAUSWJ010000001">
    <property type="protein sequence ID" value="MDQ0515840.1"/>
    <property type="molecule type" value="Genomic_DNA"/>
</dbReference>
<feature type="domain" description="CobE/GbiG C-terminal" evidence="1">
    <location>
        <begin position="2"/>
        <end position="122"/>
    </location>
</feature>
<dbReference type="Gene3D" id="3.30.420.180">
    <property type="entry name" value="CobE/GbiG C-terminal domain"/>
    <property type="match status" value="1"/>
</dbReference>
<dbReference type="PANTHER" id="PTHR37477">
    <property type="entry name" value="COBALT-PRECORRIN-5A HYDROLASE"/>
    <property type="match status" value="1"/>
</dbReference>
<accession>A0ABU0M4G3</accession>
<dbReference type="GO" id="GO:0043779">
    <property type="term" value="F:cobalt-precorrin-5A acetaldehyde-lyase activity"/>
    <property type="evidence" value="ECO:0007669"/>
    <property type="project" value="UniProtKB-EC"/>
</dbReference>
<dbReference type="PANTHER" id="PTHR37477:SF1">
    <property type="entry name" value="COBALT-PRECORRIN-5A HYDROLASE"/>
    <property type="match status" value="1"/>
</dbReference>
<organism evidence="2 3">
    <name type="scientific">Kaistia geumhonensis</name>
    <dbReference type="NCBI Taxonomy" id="410839"/>
    <lineage>
        <taxon>Bacteria</taxon>
        <taxon>Pseudomonadati</taxon>
        <taxon>Pseudomonadota</taxon>
        <taxon>Alphaproteobacteria</taxon>
        <taxon>Hyphomicrobiales</taxon>
        <taxon>Kaistiaceae</taxon>
        <taxon>Kaistia</taxon>
    </lineage>
</organism>
<comment type="caution">
    <text evidence="2">The sequence shown here is derived from an EMBL/GenBank/DDBJ whole genome shotgun (WGS) entry which is preliminary data.</text>
</comment>
<dbReference type="EC" id="3.7.1.12" evidence="2"/>
<evidence type="ECO:0000313" key="3">
    <source>
        <dbReference type="Proteomes" id="UP001223743"/>
    </source>
</evidence>
<gene>
    <name evidence="2" type="ORF">QO015_001453</name>
</gene>
<dbReference type="SUPFAM" id="SSF159664">
    <property type="entry name" value="CobE/GbiG C-terminal domain-like"/>
    <property type="match status" value="1"/>
</dbReference>
<protein>
    <submittedName>
        <fullName evidence="2">Cobalt-precorrin 5A hydrolase</fullName>
        <ecNumber evidence="2">3.7.1.12</ecNumber>
    </submittedName>
</protein>